<dbReference type="SMART" id="SM01022">
    <property type="entry name" value="ASCH"/>
    <property type="match status" value="1"/>
</dbReference>
<dbReference type="SUPFAM" id="SSF88697">
    <property type="entry name" value="PUA domain-like"/>
    <property type="match status" value="1"/>
</dbReference>
<dbReference type="KEGG" id="hli:HLI_20895"/>
<evidence type="ECO:0000313" key="3">
    <source>
        <dbReference type="Proteomes" id="UP000287756"/>
    </source>
</evidence>
<dbReference type="AlphaFoldDB" id="A0A410MII3"/>
<evidence type="ECO:0000259" key="1">
    <source>
        <dbReference type="SMART" id="SM01022"/>
    </source>
</evidence>
<dbReference type="InterPro" id="IPR015947">
    <property type="entry name" value="PUA-like_sf"/>
</dbReference>
<dbReference type="PIRSF" id="PIRSF021320">
    <property type="entry name" value="DUF984"/>
    <property type="match status" value="1"/>
</dbReference>
<sequence length="149" mass="17204">MNDTAKKYWEDYWQGKEKPSTVTAWAFGVEADHLARLVMDGVKTATCSSREAYRIESEPLPKKEDHSIILNSSDEPVAIIKTTNVDIVPFNEVSEEFARAEGEGDLSYQYWWDAHVKFFNEEAEELGYEFSEDMDVVCERFQLIHVNPD</sequence>
<dbReference type="Pfam" id="PF04266">
    <property type="entry name" value="ASCH"/>
    <property type="match status" value="1"/>
</dbReference>
<gene>
    <name evidence="2" type="ORF">HLI_20895</name>
</gene>
<organism evidence="2 3">
    <name type="scientific">Halobacillus litoralis</name>
    <dbReference type="NCBI Taxonomy" id="45668"/>
    <lineage>
        <taxon>Bacteria</taxon>
        <taxon>Bacillati</taxon>
        <taxon>Bacillota</taxon>
        <taxon>Bacilli</taxon>
        <taxon>Bacillales</taxon>
        <taxon>Bacillaceae</taxon>
        <taxon>Halobacillus</taxon>
    </lineage>
</organism>
<dbReference type="OrthoDB" id="9807542at2"/>
<proteinExistence type="predicted"/>
<feature type="domain" description="ASCH" evidence="1">
    <location>
        <begin position="25"/>
        <end position="145"/>
    </location>
</feature>
<dbReference type="InterPro" id="IPR007374">
    <property type="entry name" value="ASCH_domain"/>
</dbReference>
<dbReference type="Proteomes" id="UP000287756">
    <property type="component" value="Chromosome"/>
</dbReference>
<dbReference type="EMBL" id="CP026118">
    <property type="protein sequence ID" value="QAS54498.1"/>
    <property type="molecule type" value="Genomic_DNA"/>
</dbReference>
<dbReference type="PANTHER" id="PTHR39203:SF1">
    <property type="entry name" value="CYTOPLASMIC PROTEIN"/>
    <property type="match status" value="1"/>
</dbReference>
<name>A0A410MII3_9BACI</name>
<dbReference type="CDD" id="cd06553">
    <property type="entry name" value="ASCH_Ef3133_like"/>
    <property type="match status" value="1"/>
</dbReference>
<protein>
    <submittedName>
        <fullName evidence="2">RNA-binding protein</fullName>
    </submittedName>
</protein>
<reference evidence="2 3" key="1">
    <citation type="submission" date="2018-01" db="EMBL/GenBank/DDBJ databases">
        <title>The whole genome sequencing and assembly of Halobacillus litoralis ERB031 strain.</title>
        <authorList>
            <person name="Lee S.-J."/>
            <person name="Park M.-K."/>
            <person name="Kim J.-Y."/>
            <person name="Lee Y.-J."/>
            <person name="Yi H."/>
            <person name="Bahn Y.-S."/>
            <person name="Kim J.F."/>
            <person name="Lee D.-W."/>
        </authorList>
    </citation>
    <scope>NUCLEOTIDE SEQUENCE [LARGE SCALE GENOMIC DNA]</scope>
    <source>
        <strain evidence="2 3">ERB 031</strain>
    </source>
</reference>
<dbReference type="InterPro" id="IPR009326">
    <property type="entry name" value="DUF984"/>
</dbReference>
<dbReference type="Gene3D" id="3.10.400.10">
    <property type="entry name" value="Sulfate adenylyltransferase"/>
    <property type="match status" value="1"/>
</dbReference>
<dbReference type="RefSeq" id="WP_128526759.1">
    <property type="nucleotide sequence ID" value="NZ_CANLVY010000005.1"/>
</dbReference>
<dbReference type="PANTHER" id="PTHR39203">
    <property type="entry name" value="CYTOPLASMIC PROTEIN-RELATED"/>
    <property type="match status" value="1"/>
</dbReference>
<evidence type="ECO:0000313" key="2">
    <source>
        <dbReference type="EMBL" id="QAS54498.1"/>
    </source>
</evidence>
<accession>A0A410MII3</accession>